<dbReference type="SUPFAM" id="SSF47616">
    <property type="entry name" value="GST C-terminal domain-like"/>
    <property type="match status" value="1"/>
</dbReference>
<dbReference type="PROSITE" id="PS50404">
    <property type="entry name" value="GST_NTER"/>
    <property type="match status" value="1"/>
</dbReference>
<feature type="domain" description="GST N-terminal" evidence="3">
    <location>
        <begin position="1"/>
        <end position="82"/>
    </location>
</feature>
<dbReference type="GO" id="GO:0016740">
    <property type="term" value="F:transferase activity"/>
    <property type="evidence" value="ECO:0007669"/>
    <property type="project" value="UniProtKB-KW"/>
</dbReference>
<evidence type="ECO:0000259" key="3">
    <source>
        <dbReference type="PROSITE" id="PS50404"/>
    </source>
</evidence>
<dbReference type="PATRIC" id="fig|317.175.peg.4680"/>
<evidence type="ECO:0000256" key="1">
    <source>
        <dbReference type="ARBA" id="ARBA00007409"/>
    </source>
</evidence>
<evidence type="ECO:0000256" key="2">
    <source>
        <dbReference type="ARBA" id="ARBA00022679"/>
    </source>
</evidence>
<dbReference type="InterPro" id="IPR004046">
    <property type="entry name" value="GST_C"/>
</dbReference>
<proteinExistence type="inferred from homology"/>
<dbReference type="Pfam" id="PF13417">
    <property type="entry name" value="GST_N_3"/>
    <property type="match status" value="1"/>
</dbReference>
<feature type="domain" description="GST C-terminal" evidence="4">
    <location>
        <begin position="87"/>
        <end position="216"/>
    </location>
</feature>
<dbReference type="EMBL" id="JPQU01000076">
    <property type="protein sequence ID" value="KFE52187.1"/>
    <property type="molecule type" value="Genomic_DNA"/>
</dbReference>
<dbReference type="SFLD" id="SFLDG00358">
    <property type="entry name" value="Main_(cytGST)"/>
    <property type="match status" value="1"/>
</dbReference>
<evidence type="ECO:0000313" key="6">
    <source>
        <dbReference type="Proteomes" id="UP000028631"/>
    </source>
</evidence>
<gene>
    <name evidence="5" type="ORF">IV01_22465</name>
</gene>
<accession>A0A085V9S4</accession>
<organism evidence="5 6">
    <name type="scientific">Pseudomonas syringae</name>
    <dbReference type="NCBI Taxonomy" id="317"/>
    <lineage>
        <taxon>Bacteria</taxon>
        <taxon>Pseudomonadati</taxon>
        <taxon>Pseudomonadota</taxon>
        <taxon>Gammaproteobacteria</taxon>
        <taxon>Pseudomonadales</taxon>
        <taxon>Pseudomonadaceae</taxon>
        <taxon>Pseudomonas</taxon>
    </lineage>
</organism>
<dbReference type="PANTHER" id="PTHR44051">
    <property type="entry name" value="GLUTATHIONE S-TRANSFERASE-RELATED"/>
    <property type="match status" value="1"/>
</dbReference>
<dbReference type="InterPro" id="IPR036282">
    <property type="entry name" value="Glutathione-S-Trfase_C_sf"/>
</dbReference>
<dbReference type="SUPFAM" id="SSF52833">
    <property type="entry name" value="Thioredoxin-like"/>
    <property type="match status" value="1"/>
</dbReference>
<dbReference type="CDD" id="cd03047">
    <property type="entry name" value="GST_N_2"/>
    <property type="match status" value="1"/>
</dbReference>
<dbReference type="InterPro" id="IPR036249">
    <property type="entry name" value="Thioredoxin-like_sf"/>
</dbReference>
<dbReference type="PANTHER" id="PTHR44051:SF19">
    <property type="entry name" value="DISULFIDE-BOND OXIDOREDUCTASE YFCG"/>
    <property type="match status" value="1"/>
</dbReference>
<dbReference type="InterPro" id="IPR040079">
    <property type="entry name" value="Glutathione_S-Trfase"/>
</dbReference>
<protein>
    <recommendedName>
        <fullName evidence="7">Glutathione S-transferase</fullName>
    </recommendedName>
</protein>
<dbReference type="Gene3D" id="3.40.30.10">
    <property type="entry name" value="Glutaredoxin"/>
    <property type="match status" value="1"/>
</dbReference>
<name>A0A085V9S4_PSESX</name>
<dbReference type="RefSeq" id="WP_032631063.1">
    <property type="nucleotide sequence ID" value="NZ_JPQU01000076.1"/>
</dbReference>
<dbReference type="InterPro" id="IPR004045">
    <property type="entry name" value="Glutathione_S-Trfase_N"/>
</dbReference>
<dbReference type="OrthoDB" id="5242791at2"/>
<dbReference type="FunFam" id="3.40.30.10:FF:000039">
    <property type="entry name" value="Glutathione S-transferase domain"/>
    <property type="match status" value="1"/>
</dbReference>
<keyword evidence="2" id="KW-0808">Transferase</keyword>
<evidence type="ECO:0008006" key="7">
    <source>
        <dbReference type="Google" id="ProtNLM"/>
    </source>
</evidence>
<sequence length="216" mass="24929">MLEVWGRRSSFNVQKVMWLIGELDLPHVHIPAGGAFGLKDSPEFLAMIPHGRIPVIRDSDGTVVWESHSILRYLAARYGGPELWSNDPVRRAQIDCWMDWSQTTLQPEFLTGVFWGFYRTPEAQRDLKAIEKNVALCAKYFQLLDQVLSKKDFLAGPHLTLADIPAGTHLYRYFNLDIARPDIPHVEAWYQRLQTSAAFRKHVMIPFDDLFGRLDY</sequence>
<dbReference type="CDD" id="cd03180">
    <property type="entry name" value="GST_C_2"/>
    <property type="match status" value="1"/>
</dbReference>
<dbReference type="InterPro" id="IPR010987">
    <property type="entry name" value="Glutathione-S-Trfase_C-like"/>
</dbReference>
<comment type="similarity">
    <text evidence="1">Belongs to the GST superfamily.</text>
</comment>
<comment type="caution">
    <text evidence="5">The sequence shown here is derived from an EMBL/GenBank/DDBJ whole genome shotgun (WGS) entry which is preliminary data.</text>
</comment>
<evidence type="ECO:0000313" key="5">
    <source>
        <dbReference type="EMBL" id="KFE52187.1"/>
    </source>
</evidence>
<reference evidence="5 6" key="1">
    <citation type="submission" date="2014-07" db="EMBL/GenBank/DDBJ databases">
        <title>Draft Genome Sequences of Environmental Pseudomonas syringae strains.</title>
        <authorList>
            <person name="Baltrus D.A."/>
            <person name="Berge O."/>
            <person name="Morris C."/>
        </authorList>
    </citation>
    <scope>NUCLEOTIDE SEQUENCE [LARGE SCALE GENOMIC DNA]</scope>
    <source>
        <strain evidence="5 6">GAW0119</strain>
    </source>
</reference>
<dbReference type="Pfam" id="PF00043">
    <property type="entry name" value="GST_C"/>
    <property type="match status" value="1"/>
</dbReference>
<dbReference type="SFLD" id="SFLDG01150">
    <property type="entry name" value="Main.1:_Beta-like"/>
    <property type="match status" value="1"/>
</dbReference>
<evidence type="ECO:0000259" key="4">
    <source>
        <dbReference type="PROSITE" id="PS50405"/>
    </source>
</evidence>
<dbReference type="AlphaFoldDB" id="A0A085V9S4"/>
<dbReference type="SFLD" id="SFLDS00019">
    <property type="entry name" value="Glutathione_Transferase_(cytos"/>
    <property type="match status" value="1"/>
</dbReference>
<dbReference type="Proteomes" id="UP000028631">
    <property type="component" value="Unassembled WGS sequence"/>
</dbReference>
<dbReference type="PROSITE" id="PS50405">
    <property type="entry name" value="GST_CTER"/>
    <property type="match status" value="1"/>
</dbReference>
<dbReference type="Gene3D" id="1.20.1050.10">
    <property type="match status" value="1"/>
</dbReference>
<keyword evidence="6" id="KW-1185">Reference proteome</keyword>